<dbReference type="EMBL" id="JASBWV010000034">
    <property type="protein sequence ID" value="KAJ9116821.1"/>
    <property type="molecule type" value="Genomic_DNA"/>
</dbReference>
<keyword evidence="2" id="KW-1185">Reference proteome</keyword>
<name>A0ACC2X093_9TREE</name>
<sequence>MPSLLVALEHHPRRSEFAAMQVTLENIFDLVKYLVVLGFNKPEQFKWTALISLIAVFVAVSGRGSRVLADSLTLLDSQGVTYSTYLYQERGHVFHFGKKHDDTHIGAEEHVEMHLMKDEQEDE</sequence>
<gene>
    <name evidence="1" type="ORF">QFC24_006626</name>
</gene>
<reference evidence="1" key="1">
    <citation type="submission" date="2023-04" db="EMBL/GenBank/DDBJ databases">
        <title>Draft Genome sequencing of Naganishia species isolated from polar environments using Oxford Nanopore Technology.</title>
        <authorList>
            <person name="Leo P."/>
            <person name="Venkateswaran K."/>
        </authorList>
    </citation>
    <scope>NUCLEOTIDE SEQUENCE</scope>
    <source>
        <strain evidence="1">DBVPG 5303</strain>
    </source>
</reference>
<accession>A0ACC2X093</accession>
<dbReference type="Proteomes" id="UP001234202">
    <property type="component" value="Unassembled WGS sequence"/>
</dbReference>
<proteinExistence type="predicted"/>
<evidence type="ECO:0000313" key="1">
    <source>
        <dbReference type="EMBL" id="KAJ9116821.1"/>
    </source>
</evidence>
<organism evidence="1 2">
    <name type="scientific">Naganishia onofrii</name>
    <dbReference type="NCBI Taxonomy" id="1851511"/>
    <lineage>
        <taxon>Eukaryota</taxon>
        <taxon>Fungi</taxon>
        <taxon>Dikarya</taxon>
        <taxon>Basidiomycota</taxon>
        <taxon>Agaricomycotina</taxon>
        <taxon>Tremellomycetes</taxon>
        <taxon>Filobasidiales</taxon>
        <taxon>Filobasidiaceae</taxon>
        <taxon>Naganishia</taxon>
    </lineage>
</organism>
<evidence type="ECO:0000313" key="2">
    <source>
        <dbReference type="Proteomes" id="UP001234202"/>
    </source>
</evidence>
<protein>
    <submittedName>
        <fullName evidence="1">Uncharacterized protein</fullName>
    </submittedName>
</protein>
<comment type="caution">
    <text evidence="1">The sequence shown here is derived from an EMBL/GenBank/DDBJ whole genome shotgun (WGS) entry which is preliminary data.</text>
</comment>